<keyword evidence="3" id="KW-1185">Reference proteome</keyword>
<name>A0ABR1UYW1_9PEZI</name>
<evidence type="ECO:0000256" key="1">
    <source>
        <dbReference type="SAM" id="SignalP"/>
    </source>
</evidence>
<protein>
    <recommendedName>
        <fullName evidence="4">Hydrophobin</fullName>
    </recommendedName>
</protein>
<accession>A0ABR1UYW1</accession>
<dbReference type="EMBL" id="JAQQWM010000005">
    <property type="protein sequence ID" value="KAK8064107.1"/>
    <property type="molecule type" value="Genomic_DNA"/>
</dbReference>
<dbReference type="Proteomes" id="UP001446871">
    <property type="component" value="Unassembled WGS sequence"/>
</dbReference>
<evidence type="ECO:0000313" key="2">
    <source>
        <dbReference type="EMBL" id="KAK8064107.1"/>
    </source>
</evidence>
<organism evidence="2 3">
    <name type="scientific">Apiospora saccharicola</name>
    <dbReference type="NCBI Taxonomy" id="335842"/>
    <lineage>
        <taxon>Eukaryota</taxon>
        <taxon>Fungi</taxon>
        <taxon>Dikarya</taxon>
        <taxon>Ascomycota</taxon>
        <taxon>Pezizomycotina</taxon>
        <taxon>Sordariomycetes</taxon>
        <taxon>Xylariomycetidae</taxon>
        <taxon>Amphisphaeriales</taxon>
        <taxon>Apiosporaceae</taxon>
        <taxon>Apiospora</taxon>
    </lineage>
</organism>
<evidence type="ECO:0008006" key="4">
    <source>
        <dbReference type="Google" id="ProtNLM"/>
    </source>
</evidence>
<comment type="caution">
    <text evidence="2">The sequence shown here is derived from an EMBL/GenBank/DDBJ whole genome shotgun (WGS) entry which is preliminary data.</text>
</comment>
<feature type="chain" id="PRO_5046931956" description="Hydrophobin" evidence="1">
    <location>
        <begin position="20"/>
        <end position="109"/>
    </location>
</feature>
<gene>
    <name evidence="2" type="ORF">PG996_008759</name>
</gene>
<keyword evidence="1" id="KW-0732">Signal</keyword>
<proteinExistence type="predicted"/>
<evidence type="ECO:0000313" key="3">
    <source>
        <dbReference type="Proteomes" id="UP001446871"/>
    </source>
</evidence>
<feature type="signal peptide" evidence="1">
    <location>
        <begin position="1"/>
        <end position="19"/>
    </location>
</feature>
<reference evidence="2 3" key="1">
    <citation type="submission" date="2023-01" db="EMBL/GenBank/DDBJ databases">
        <title>Analysis of 21 Apiospora genomes using comparative genomics revels a genus with tremendous synthesis potential of carbohydrate active enzymes and secondary metabolites.</title>
        <authorList>
            <person name="Sorensen T."/>
        </authorList>
    </citation>
    <scope>NUCLEOTIDE SEQUENCE [LARGE SCALE GENOMIC DNA]</scope>
    <source>
        <strain evidence="2 3">CBS 83171</strain>
    </source>
</reference>
<sequence>MKLSITACLLGAFSSLASGYSIDICSDACDSTACCTTITGPNVDPNDKDDWSYLPAGYSGSLRYLKIIDGCCDWDGRLTNTIGCHSAVYESSTNPRLHAATKFICWPEP</sequence>